<gene>
    <name evidence="2" type="ORF">GCM10023205_62820</name>
</gene>
<reference evidence="3" key="1">
    <citation type="journal article" date="2019" name="Int. J. Syst. Evol. Microbiol.">
        <title>The Global Catalogue of Microorganisms (GCM) 10K type strain sequencing project: providing services to taxonomists for standard genome sequencing and annotation.</title>
        <authorList>
            <consortium name="The Broad Institute Genomics Platform"/>
            <consortium name="The Broad Institute Genome Sequencing Center for Infectious Disease"/>
            <person name="Wu L."/>
            <person name="Ma J."/>
        </authorList>
    </citation>
    <scope>NUCLEOTIDE SEQUENCE [LARGE SCALE GENOMIC DNA]</scope>
    <source>
        <strain evidence="3">JCM 17986</strain>
    </source>
</reference>
<proteinExistence type="predicted"/>
<name>A0ABP9I1A8_9ACTN</name>
<feature type="transmembrane region" description="Helical" evidence="1">
    <location>
        <begin position="121"/>
        <end position="141"/>
    </location>
</feature>
<organism evidence="2 3">
    <name type="scientific">Yinghuangia aomiensis</name>
    <dbReference type="NCBI Taxonomy" id="676205"/>
    <lineage>
        <taxon>Bacteria</taxon>
        <taxon>Bacillati</taxon>
        <taxon>Actinomycetota</taxon>
        <taxon>Actinomycetes</taxon>
        <taxon>Kitasatosporales</taxon>
        <taxon>Streptomycetaceae</taxon>
        <taxon>Yinghuangia</taxon>
    </lineage>
</organism>
<accession>A0ABP9I1A8</accession>
<evidence type="ECO:0000313" key="3">
    <source>
        <dbReference type="Proteomes" id="UP001500466"/>
    </source>
</evidence>
<sequence>MSLVTAVRHVHDTQCRRRGWEARLFAAFLALAVGAAWLELCGVDAGLAEDAGTVVVAFTWPWTCAMGWVGYFFGANWWTGGTSPIARTVWAAGSLVVVLLEAAFVDAAFRRLRAIFPELGRTAPVILTSAWLAGSVALVLATF</sequence>
<comment type="caution">
    <text evidence="2">The sequence shown here is derived from an EMBL/GenBank/DDBJ whole genome shotgun (WGS) entry which is preliminary data.</text>
</comment>
<feature type="transmembrane region" description="Helical" evidence="1">
    <location>
        <begin position="89"/>
        <end position="109"/>
    </location>
</feature>
<keyword evidence="3" id="KW-1185">Reference proteome</keyword>
<feature type="transmembrane region" description="Helical" evidence="1">
    <location>
        <begin position="58"/>
        <end position="77"/>
    </location>
</feature>
<evidence type="ECO:0000256" key="1">
    <source>
        <dbReference type="SAM" id="Phobius"/>
    </source>
</evidence>
<keyword evidence="1" id="KW-0812">Transmembrane</keyword>
<dbReference type="RefSeq" id="WP_345679137.1">
    <property type="nucleotide sequence ID" value="NZ_BAABHS010000028.1"/>
</dbReference>
<protein>
    <submittedName>
        <fullName evidence="2">Uncharacterized protein</fullName>
    </submittedName>
</protein>
<keyword evidence="1" id="KW-0472">Membrane</keyword>
<dbReference type="EMBL" id="BAABHS010000028">
    <property type="protein sequence ID" value="GAA4984252.1"/>
    <property type="molecule type" value="Genomic_DNA"/>
</dbReference>
<dbReference type="Proteomes" id="UP001500466">
    <property type="component" value="Unassembled WGS sequence"/>
</dbReference>
<keyword evidence="1" id="KW-1133">Transmembrane helix</keyword>
<feature type="transmembrane region" description="Helical" evidence="1">
    <location>
        <begin position="20"/>
        <end position="38"/>
    </location>
</feature>
<evidence type="ECO:0000313" key="2">
    <source>
        <dbReference type="EMBL" id="GAA4984252.1"/>
    </source>
</evidence>